<dbReference type="Pfam" id="PF00096">
    <property type="entry name" value="zf-C2H2"/>
    <property type="match status" value="1"/>
</dbReference>
<feature type="domain" description="C2H2-type" evidence="3">
    <location>
        <begin position="103"/>
        <end position="131"/>
    </location>
</feature>
<evidence type="ECO:0000259" key="3">
    <source>
        <dbReference type="PROSITE" id="PS50157"/>
    </source>
</evidence>
<dbReference type="SMART" id="SM00355">
    <property type="entry name" value="ZnF_C2H2"/>
    <property type="match status" value="2"/>
</dbReference>
<evidence type="ECO:0000313" key="4">
    <source>
        <dbReference type="EMBL" id="ORY94587.1"/>
    </source>
</evidence>
<protein>
    <recommendedName>
        <fullName evidence="3">C2H2-type domain-containing protein</fullName>
    </recommendedName>
</protein>
<keyword evidence="1" id="KW-0863">Zinc-finger</keyword>
<keyword evidence="5" id="KW-1185">Reference proteome</keyword>
<evidence type="ECO:0000256" key="1">
    <source>
        <dbReference type="PROSITE-ProRule" id="PRU00042"/>
    </source>
</evidence>
<dbReference type="AlphaFoldDB" id="A0A1X2H7P4"/>
<evidence type="ECO:0000313" key="5">
    <source>
        <dbReference type="Proteomes" id="UP000242180"/>
    </source>
</evidence>
<sequence>MPSATHQQATISSSMPPLHYSAASSPMTCPESFRSPKHTTERFQKILCDNPKSMTAQSTTYNVVDTATQLTPSLLCPKCGVAHASSPDEDSEPGPPQNPRKKFDCDRCDKQFSRQQDARRHMNSIHLKKTYTCDICCRNFSRSDVFKRHLSSSQQHMAGGQRPRQQHHREPRITRRTSRRNANT</sequence>
<feature type="domain" description="C2H2-type" evidence="3">
    <location>
        <begin position="131"/>
        <end position="163"/>
    </location>
</feature>
<feature type="compositionally biased region" description="Polar residues" evidence="2">
    <location>
        <begin position="1"/>
        <end position="15"/>
    </location>
</feature>
<feature type="region of interest" description="Disordered" evidence="2">
    <location>
        <begin position="149"/>
        <end position="184"/>
    </location>
</feature>
<dbReference type="STRING" id="13706.A0A1X2H7P4"/>
<gene>
    <name evidence="4" type="ORF">BCR43DRAFT_325641</name>
</gene>
<comment type="caution">
    <text evidence="4">The sequence shown here is derived from an EMBL/GenBank/DDBJ whole genome shotgun (WGS) entry which is preliminary data.</text>
</comment>
<dbReference type="OrthoDB" id="2284794at2759"/>
<evidence type="ECO:0000256" key="2">
    <source>
        <dbReference type="SAM" id="MobiDB-lite"/>
    </source>
</evidence>
<proteinExistence type="predicted"/>
<dbReference type="SUPFAM" id="SSF57667">
    <property type="entry name" value="beta-beta-alpha zinc fingers"/>
    <property type="match status" value="1"/>
</dbReference>
<dbReference type="PROSITE" id="PS50157">
    <property type="entry name" value="ZINC_FINGER_C2H2_2"/>
    <property type="match status" value="2"/>
</dbReference>
<dbReference type="Proteomes" id="UP000242180">
    <property type="component" value="Unassembled WGS sequence"/>
</dbReference>
<dbReference type="GO" id="GO:0008270">
    <property type="term" value="F:zinc ion binding"/>
    <property type="evidence" value="ECO:0007669"/>
    <property type="project" value="UniProtKB-KW"/>
</dbReference>
<dbReference type="InterPro" id="IPR013087">
    <property type="entry name" value="Znf_C2H2_type"/>
</dbReference>
<feature type="region of interest" description="Disordered" evidence="2">
    <location>
        <begin position="82"/>
        <end position="104"/>
    </location>
</feature>
<dbReference type="InParanoid" id="A0A1X2H7P4"/>
<dbReference type="PROSITE" id="PS00028">
    <property type="entry name" value="ZINC_FINGER_C2H2_1"/>
    <property type="match status" value="1"/>
</dbReference>
<feature type="region of interest" description="Disordered" evidence="2">
    <location>
        <begin position="1"/>
        <end position="36"/>
    </location>
</feature>
<organism evidence="4 5">
    <name type="scientific">Syncephalastrum racemosum</name>
    <name type="common">Filamentous fungus</name>
    <dbReference type="NCBI Taxonomy" id="13706"/>
    <lineage>
        <taxon>Eukaryota</taxon>
        <taxon>Fungi</taxon>
        <taxon>Fungi incertae sedis</taxon>
        <taxon>Mucoromycota</taxon>
        <taxon>Mucoromycotina</taxon>
        <taxon>Mucoromycetes</taxon>
        <taxon>Mucorales</taxon>
        <taxon>Syncephalastraceae</taxon>
        <taxon>Syncephalastrum</taxon>
    </lineage>
</organism>
<dbReference type="Gene3D" id="3.30.160.60">
    <property type="entry name" value="Classic Zinc Finger"/>
    <property type="match status" value="1"/>
</dbReference>
<name>A0A1X2H7P4_SYNRA</name>
<feature type="compositionally biased region" description="Basic residues" evidence="2">
    <location>
        <begin position="164"/>
        <end position="184"/>
    </location>
</feature>
<keyword evidence="1" id="KW-0479">Metal-binding</keyword>
<accession>A0A1X2H7P4</accession>
<dbReference type="EMBL" id="MCGN01000007">
    <property type="protein sequence ID" value="ORY94587.1"/>
    <property type="molecule type" value="Genomic_DNA"/>
</dbReference>
<dbReference type="Pfam" id="PF12874">
    <property type="entry name" value="zf-met"/>
    <property type="match status" value="1"/>
</dbReference>
<dbReference type="InterPro" id="IPR036236">
    <property type="entry name" value="Znf_C2H2_sf"/>
</dbReference>
<keyword evidence="1" id="KW-0862">Zinc</keyword>
<reference evidence="4 5" key="1">
    <citation type="submission" date="2016-07" db="EMBL/GenBank/DDBJ databases">
        <title>Pervasive Adenine N6-methylation of Active Genes in Fungi.</title>
        <authorList>
            <consortium name="DOE Joint Genome Institute"/>
            <person name="Mondo S.J."/>
            <person name="Dannebaum R.O."/>
            <person name="Kuo R.C."/>
            <person name="Labutti K."/>
            <person name="Haridas S."/>
            <person name="Kuo A."/>
            <person name="Salamov A."/>
            <person name="Ahrendt S.R."/>
            <person name="Lipzen A."/>
            <person name="Sullivan W."/>
            <person name="Andreopoulos W.B."/>
            <person name="Clum A."/>
            <person name="Lindquist E."/>
            <person name="Daum C."/>
            <person name="Ramamoorthy G.K."/>
            <person name="Gryganskyi A."/>
            <person name="Culley D."/>
            <person name="Magnuson J.K."/>
            <person name="James T.Y."/>
            <person name="O'Malley M.A."/>
            <person name="Stajich J.E."/>
            <person name="Spatafora J.W."/>
            <person name="Visel A."/>
            <person name="Grigoriev I.V."/>
        </authorList>
    </citation>
    <scope>NUCLEOTIDE SEQUENCE [LARGE SCALE GENOMIC DNA]</scope>
    <source>
        <strain evidence="4 5">NRRL 2496</strain>
    </source>
</reference>